<keyword evidence="4" id="KW-0677">Repeat</keyword>
<proteinExistence type="inferred from homology"/>
<feature type="transmembrane region" description="Helical" evidence="7">
    <location>
        <begin position="286"/>
        <end position="308"/>
    </location>
</feature>
<dbReference type="EMBL" id="CP144754">
    <property type="protein sequence ID" value="WVZ99036.1"/>
    <property type="molecule type" value="Genomic_DNA"/>
</dbReference>
<comment type="similarity">
    <text evidence="5">Belongs to the cysteine-rich repeat secretory protein family.</text>
</comment>
<keyword evidence="3 8" id="KW-0732">Signal</keyword>
<evidence type="ECO:0000259" key="9">
    <source>
        <dbReference type="PROSITE" id="PS51473"/>
    </source>
</evidence>
<reference evidence="10 11" key="1">
    <citation type="submission" date="2024-02" db="EMBL/GenBank/DDBJ databases">
        <title>High-quality chromosome-scale genome assembly of Pensacola bahiagrass (Paspalum notatum Flugge var. saurae).</title>
        <authorList>
            <person name="Vega J.M."/>
            <person name="Podio M."/>
            <person name="Orjuela J."/>
            <person name="Siena L.A."/>
            <person name="Pessino S.C."/>
            <person name="Combes M.C."/>
            <person name="Mariac C."/>
            <person name="Albertini E."/>
            <person name="Pupilli F."/>
            <person name="Ortiz J.P.A."/>
            <person name="Leblanc O."/>
        </authorList>
    </citation>
    <scope>NUCLEOTIDE SEQUENCE [LARGE SCALE GENOMIC DNA]</scope>
    <source>
        <strain evidence="10">R1</strain>
        <tissue evidence="10">Leaf</tissue>
    </source>
</reference>
<keyword evidence="2" id="KW-0964">Secreted</keyword>
<evidence type="ECO:0000256" key="4">
    <source>
        <dbReference type="ARBA" id="ARBA00022737"/>
    </source>
</evidence>
<sequence>MVSSLLPILLCSTLLFTTTTIAAAADLWYTDCSSNTNYTQGSAFQSNLDALLSSLPAAAAASSGFTDNVTGAAPDQAFGLAQCRADVNASACLACLDGSVQHMAAGGCPGQKDAMLIYDECLLRHSNASFFGVVDTSVVVYVWNPENATQPQQFAAALGTLMGNVTAKAAYESPRMFAAGSAAVTPFVHIYGMAQCTRDLDADGCNQCLVTAVASIPQCCDGKQGGRVIFRTCFIRFEVYPFYNVQAAEAAMSPAAPAPGGGPTINGGDQSVPGSTGGRKGRVTTALLVSIPVAVTLLVLLLVAAYLCKRSRKPRNMLVQVASATSKFHAPERASFYDDDLQLGQPACCSLQEIRNNNRLFDAFL</sequence>
<protein>
    <recommendedName>
        <fullName evidence="9">Gnk2-homologous domain-containing protein</fullName>
    </recommendedName>
</protein>
<dbReference type="InterPro" id="IPR038408">
    <property type="entry name" value="GNK2_sf"/>
</dbReference>
<evidence type="ECO:0000256" key="2">
    <source>
        <dbReference type="ARBA" id="ARBA00022525"/>
    </source>
</evidence>
<dbReference type="CDD" id="cd23509">
    <property type="entry name" value="Gnk2-like"/>
    <property type="match status" value="2"/>
</dbReference>
<comment type="subcellular location">
    <subcellularLocation>
        <location evidence="1">Secreted</location>
    </subcellularLocation>
</comment>
<keyword evidence="7" id="KW-0472">Membrane</keyword>
<evidence type="ECO:0000256" key="6">
    <source>
        <dbReference type="SAM" id="MobiDB-lite"/>
    </source>
</evidence>
<dbReference type="Gene3D" id="3.30.430.20">
    <property type="entry name" value="Gnk2 domain, C-X8-C-X2-C motif"/>
    <property type="match status" value="2"/>
</dbReference>
<dbReference type="Proteomes" id="UP001341281">
    <property type="component" value="Chromosome 10"/>
</dbReference>
<evidence type="ECO:0000256" key="7">
    <source>
        <dbReference type="SAM" id="Phobius"/>
    </source>
</evidence>
<dbReference type="Pfam" id="PF01657">
    <property type="entry name" value="Stress-antifung"/>
    <property type="match status" value="2"/>
</dbReference>
<accession>A0AAQ3XGN4</accession>
<feature type="signal peptide" evidence="8">
    <location>
        <begin position="1"/>
        <end position="24"/>
    </location>
</feature>
<dbReference type="PROSITE" id="PS51473">
    <property type="entry name" value="GNK2"/>
    <property type="match status" value="2"/>
</dbReference>
<dbReference type="AlphaFoldDB" id="A0AAQ3XGN4"/>
<feature type="domain" description="Gnk2-homologous" evidence="9">
    <location>
        <begin position="26"/>
        <end position="130"/>
    </location>
</feature>
<evidence type="ECO:0000256" key="3">
    <source>
        <dbReference type="ARBA" id="ARBA00022729"/>
    </source>
</evidence>
<dbReference type="PANTHER" id="PTHR32411:SF43">
    <property type="entry name" value="CYSTEINE-RICH REPEAT SECRETORY PROTEIN 38"/>
    <property type="match status" value="1"/>
</dbReference>
<dbReference type="InterPro" id="IPR002902">
    <property type="entry name" value="GNK2"/>
</dbReference>
<dbReference type="PANTHER" id="PTHR32411">
    <property type="entry name" value="CYSTEINE-RICH REPEAT SECRETORY PROTEIN 38-RELATED"/>
    <property type="match status" value="1"/>
</dbReference>
<evidence type="ECO:0000313" key="10">
    <source>
        <dbReference type="EMBL" id="WVZ99036.1"/>
    </source>
</evidence>
<dbReference type="InterPro" id="IPR050581">
    <property type="entry name" value="CRR_secretory_protein"/>
</dbReference>
<dbReference type="FunFam" id="3.30.430.20:FF:000002">
    <property type="entry name" value="Cysteine-rich receptor-like protein kinase 10"/>
    <property type="match status" value="1"/>
</dbReference>
<evidence type="ECO:0000313" key="11">
    <source>
        <dbReference type="Proteomes" id="UP001341281"/>
    </source>
</evidence>
<name>A0AAQ3XGN4_PASNO</name>
<evidence type="ECO:0000256" key="1">
    <source>
        <dbReference type="ARBA" id="ARBA00004613"/>
    </source>
</evidence>
<keyword evidence="7" id="KW-0812">Transmembrane</keyword>
<dbReference type="GO" id="GO:0005576">
    <property type="term" value="C:extracellular region"/>
    <property type="evidence" value="ECO:0007669"/>
    <property type="project" value="UniProtKB-SubCell"/>
</dbReference>
<feature type="domain" description="Gnk2-homologous" evidence="9">
    <location>
        <begin position="136"/>
        <end position="242"/>
    </location>
</feature>
<evidence type="ECO:0000256" key="5">
    <source>
        <dbReference type="ARBA" id="ARBA00038515"/>
    </source>
</evidence>
<organism evidence="10 11">
    <name type="scientific">Paspalum notatum var. saurae</name>
    <dbReference type="NCBI Taxonomy" id="547442"/>
    <lineage>
        <taxon>Eukaryota</taxon>
        <taxon>Viridiplantae</taxon>
        <taxon>Streptophyta</taxon>
        <taxon>Embryophyta</taxon>
        <taxon>Tracheophyta</taxon>
        <taxon>Spermatophyta</taxon>
        <taxon>Magnoliopsida</taxon>
        <taxon>Liliopsida</taxon>
        <taxon>Poales</taxon>
        <taxon>Poaceae</taxon>
        <taxon>PACMAD clade</taxon>
        <taxon>Panicoideae</taxon>
        <taxon>Andropogonodae</taxon>
        <taxon>Paspaleae</taxon>
        <taxon>Paspalinae</taxon>
        <taxon>Paspalum</taxon>
    </lineage>
</organism>
<evidence type="ECO:0000256" key="8">
    <source>
        <dbReference type="SAM" id="SignalP"/>
    </source>
</evidence>
<feature type="chain" id="PRO_5042858015" description="Gnk2-homologous domain-containing protein" evidence="8">
    <location>
        <begin position="25"/>
        <end position="365"/>
    </location>
</feature>
<feature type="region of interest" description="Disordered" evidence="6">
    <location>
        <begin position="256"/>
        <end position="278"/>
    </location>
</feature>
<keyword evidence="11" id="KW-1185">Reference proteome</keyword>
<gene>
    <name evidence="10" type="ORF">U9M48_044393</name>
</gene>
<keyword evidence="7" id="KW-1133">Transmembrane helix</keyword>